<dbReference type="EMBL" id="LS483447">
    <property type="protein sequence ID" value="SQH73007.1"/>
    <property type="molecule type" value="Genomic_DNA"/>
</dbReference>
<proteinExistence type="inferred from homology"/>
<dbReference type="PANTHER" id="PTHR30576:SF0">
    <property type="entry name" value="UNDECAPRENYL-PHOSPHATE N-ACETYLGALACTOSAMINYL 1-PHOSPHATE TRANSFERASE-RELATED"/>
    <property type="match status" value="1"/>
</dbReference>
<protein>
    <submittedName>
        <fullName evidence="9">Colanic biosynthesis UDP-glucose lipid carrier transferase</fullName>
    </submittedName>
</protein>
<keyword evidence="3 9" id="KW-0808">Transferase</keyword>
<gene>
    <name evidence="9" type="primary">wcaJ_2</name>
    <name evidence="9" type="ORF">NCTC12858_00845</name>
</gene>
<dbReference type="AlphaFoldDB" id="A0A2X4PYL9"/>
<evidence type="ECO:0000313" key="9">
    <source>
        <dbReference type="EMBL" id="SQH73007.1"/>
    </source>
</evidence>
<evidence type="ECO:0000259" key="8">
    <source>
        <dbReference type="Pfam" id="PF02397"/>
    </source>
</evidence>
<evidence type="ECO:0000256" key="1">
    <source>
        <dbReference type="ARBA" id="ARBA00004141"/>
    </source>
</evidence>
<dbReference type="InterPro" id="IPR017475">
    <property type="entry name" value="EPS_sugar_tfrase"/>
</dbReference>
<dbReference type="RefSeq" id="WP_023941005.1">
    <property type="nucleotide sequence ID" value="NZ_LS483447.1"/>
</dbReference>
<dbReference type="GO" id="GO:0016020">
    <property type="term" value="C:membrane"/>
    <property type="evidence" value="ECO:0007669"/>
    <property type="project" value="UniProtKB-SubCell"/>
</dbReference>
<evidence type="ECO:0000313" key="10">
    <source>
        <dbReference type="Proteomes" id="UP000249300"/>
    </source>
</evidence>
<evidence type="ECO:0000256" key="2">
    <source>
        <dbReference type="ARBA" id="ARBA00006464"/>
    </source>
</evidence>
<name>A0A2X4PYL9_9PORP</name>
<dbReference type="KEGG" id="pcre:NCTC12858_00845"/>
<organism evidence="9 10">
    <name type="scientific">Porphyromonas crevioricanis</name>
    <dbReference type="NCBI Taxonomy" id="393921"/>
    <lineage>
        <taxon>Bacteria</taxon>
        <taxon>Pseudomonadati</taxon>
        <taxon>Bacteroidota</taxon>
        <taxon>Bacteroidia</taxon>
        <taxon>Bacteroidales</taxon>
        <taxon>Porphyromonadaceae</taxon>
        <taxon>Porphyromonas</taxon>
    </lineage>
</organism>
<keyword evidence="10" id="KW-1185">Reference proteome</keyword>
<feature type="transmembrane region" description="Helical" evidence="7">
    <location>
        <begin position="116"/>
        <end position="140"/>
    </location>
</feature>
<dbReference type="PANTHER" id="PTHR30576">
    <property type="entry name" value="COLANIC BIOSYNTHESIS UDP-GLUCOSE LIPID CARRIER TRANSFERASE"/>
    <property type="match status" value="1"/>
</dbReference>
<evidence type="ECO:0000256" key="5">
    <source>
        <dbReference type="ARBA" id="ARBA00022989"/>
    </source>
</evidence>
<comment type="similarity">
    <text evidence="2">Belongs to the bacterial sugar transferase family.</text>
</comment>
<feature type="transmembrane region" description="Helical" evidence="7">
    <location>
        <begin position="83"/>
        <end position="104"/>
    </location>
</feature>
<feature type="transmembrane region" description="Helical" evidence="7">
    <location>
        <begin position="51"/>
        <end position="71"/>
    </location>
</feature>
<evidence type="ECO:0000256" key="6">
    <source>
        <dbReference type="ARBA" id="ARBA00023136"/>
    </source>
</evidence>
<keyword evidence="6 7" id="KW-0472">Membrane</keyword>
<evidence type="ECO:0000256" key="3">
    <source>
        <dbReference type="ARBA" id="ARBA00022679"/>
    </source>
</evidence>
<dbReference type="Pfam" id="PF02397">
    <property type="entry name" value="Bac_transf"/>
    <property type="match status" value="1"/>
</dbReference>
<dbReference type="Proteomes" id="UP000249300">
    <property type="component" value="Chromosome 1"/>
</dbReference>
<accession>A0A2X4PYL9</accession>
<keyword evidence="4 7" id="KW-0812">Transmembrane</keyword>
<evidence type="ECO:0000256" key="4">
    <source>
        <dbReference type="ARBA" id="ARBA00022692"/>
    </source>
</evidence>
<comment type="subcellular location">
    <subcellularLocation>
        <location evidence="1">Membrane</location>
        <topology evidence="1">Multi-pass membrane protein</topology>
    </subcellularLocation>
</comment>
<feature type="transmembrane region" description="Helical" evidence="7">
    <location>
        <begin position="285"/>
        <end position="303"/>
    </location>
</feature>
<dbReference type="GO" id="GO:0016780">
    <property type="term" value="F:phosphotransferase activity, for other substituted phosphate groups"/>
    <property type="evidence" value="ECO:0007669"/>
    <property type="project" value="TreeGrafter"/>
</dbReference>
<sequence>MNAESSLRRKYILTDVLSTSIVYIGYNGIRNELEHGVGLLSWDYLLSIKSIAVYLAFVGFWIGFFALSGYYNKPKNKSRLVEFSSSIISIFLGSVITFLLWVVDDILHNTSLYLPLFLYLTGMMLAIVYPPRLILTTLLIRKDRREGVKSKVLLITDREAFDRSRAILQQMGKEIIEEMCMDLGNTAEERERELDRQIEDISYAISVHNPESLVVSLEGTRPELISLLLYKLYPFKLPIKVPIQSLFFAGAKVKVTAMTGEPMVDMTETNMAEWEKNVKWLFDKVFSLLLLALTSPLLLYLSIRVKLSSEGPVIFCQERIGLHGKPFMIYKFRSMYQGAEMDGPKLSSDNDHRITKLGKRLRKYRLDELPQFWNVLKGDMSFVGPRPERAHYIRLLIQRAPYYYLLHNVRPGITSWGMVRYGYASNLEEMHERLKYDWLYYENMSLQLDLAVLVYTLKTLIKGSGK</sequence>
<reference evidence="9 10" key="1">
    <citation type="submission" date="2018-06" db="EMBL/GenBank/DDBJ databases">
        <authorList>
            <consortium name="Pathogen Informatics"/>
            <person name="Doyle S."/>
        </authorList>
    </citation>
    <scope>NUCLEOTIDE SEQUENCE [LARGE SCALE GENOMIC DNA]</scope>
    <source>
        <strain evidence="9 10">NCTC12858</strain>
    </source>
</reference>
<feature type="domain" description="Bacterial sugar transferase" evidence="8">
    <location>
        <begin position="279"/>
        <end position="461"/>
    </location>
</feature>
<evidence type="ECO:0000256" key="7">
    <source>
        <dbReference type="SAM" id="Phobius"/>
    </source>
</evidence>
<dbReference type="InterPro" id="IPR003362">
    <property type="entry name" value="Bact_transf"/>
</dbReference>
<dbReference type="NCBIfam" id="TIGR03025">
    <property type="entry name" value="EPS_sugtrans"/>
    <property type="match status" value="1"/>
</dbReference>
<keyword evidence="5 7" id="KW-1133">Transmembrane helix</keyword>